<evidence type="ECO:0000259" key="13">
    <source>
        <dbReference type="PROSITE" id="PS50885"/>
    </source>
</evidence>
<dbReference type="InterPro" id="IPR003594">
    <property type="entry name" value="HATPase_dom"/>
</dbReference>
<keyword evidence="6 11" id="KW-0812">Transmembrane</keyword>
<keyword evidence="9" id="KW-0902">Two-component regulatory system</keyword>
<reference evidence="15" key="1">
    <citation type="journal article" date="2020" name="MBio">
        <title>Horizontal gene transfer to a defensive symbiont with a reduced genome amongst a multipartite beetle microbiome.</title>
        <authorList>
            <person name="Waterworth S.C."/>
            <person name="Florez L.V."/>
            <person name="Rees E.R."/>
            <person name="Hertweck C."/>
            <person name="Kaltenpoth M."/>
            <person name="Kwan J.C."/>
        </authorList>
    </citation>
    <scope>NUCLEOTIDE SEQUENCE [LARGE SCALE GENOMIC DNA]</scope>
</reference>
<evidence type="ECO:0000256" key="1">
    <source>
        <dbReference type="ARBA" id="ARBA00000085"/>
    </source>
</evidence>
<feature type="domain" description="Histidine kinase" evidence="12">
    <location>
        <begin position="237"/>
        <end position="441"/>
    </location>
</feature>
<dbReference type="SMART" id="SM00387">
    <property type="entry name" value="HATPase_c"/>
    <property type="match status" value="1"/>
</dbReference>
<keyword evidence="10 11" id="KW-0472">Membrane</keyword>
<name>A0A7V8FFK5_STEMA</name>
<dbReference type="EMBL" id="WNDS01000003">
    <property type="protein sequence ID" value="KAF1014549.1"/>
    <property type="molecule type" value="Genomic_DNA"/>
</dbReference>
<dbReference type="GO" id="GO:0000155">
    <property type="term" value="F:phosphorelay sensor kinase activity"/>
    <property type="evidence" value="ECO:0007669"/>
    <property type="project" value="InterPro"/>
</dbReference>
<feature type="transmembrane region" description="Helical" evidence="11">
    <location>
        <begin position="20"/>
        <end position="42"/>
    </location>
</feature>
<sequence>MAAKGARRRTPYRRRLRSRIIVSFALLGFCLTALFAFATNWARMRVENQLVEDVMNRNITEYARRFYEDPKRNPDLPVQQMRARLIKPDKFDALRQEEPDWYEFKDGIYNMGGVDERGDRYSYKLAVRKTADAWMFLAYDMTDSIRGEQQLKRALILSVLVFSLLSLVLGWWSASKVMKPVSDLAARLRAYRGGTSEPQPLAPRFPDDEVGQLAQALDDYSSRLTEVVQRDREFNADVSHELRTPLAVIRGATELLLARPGLDEKVLQRLQRIQRAEQQCTDLIGSLLLLSRNERGQGTSNVARVAEQLLDAHRAQLGGKPLELLLEGGRDLVVDAPEAALSVALGNLIGNAVKYSQDGEVRVHVGQNLVTVTDSGPGLSEEDAVKLFQRGYRGTHAGHSQGGGIGLSIVSRLCDLYGWQVNVRPGGERGVIATLTFAPKPL</sequence>
<dbReference type="Gene3D" id="1.10.287.130">
    <property type="match status" value="1"/>
</dbReference>
<dbReference type="PANTHER" id="PTHR45436:SF16">
    <property type="entry name" value="HISTIDINE KINASE"/>
    <property type="match status" value="1"/>
</dbReference>
<dbReference type="InterPro" id="IPR003660">
    <property type="entry name" value="HAMP_dom"/>
</dbReference>
<dbReference type="Proteomes" id="UP000487117">
    <property type="component" value="Unassembled WGS sequence"/>
</dbReference>
<dbReference type="SUPFAM" id="SSF47384">
    <property type="entry name" value="Homodimeric domain of signal transducing histidine kinase"/>
    <property type="match status" value="1"/>
</dbReference>
<dbReference type="Gene3D" id="6.10.340.10">
    <property type="match status" value="1"/>
</dbReference>
<dbReference type="PROSITE" id="PS50109">
    <property type="entry name" value="HIS_KIN"/>
    <property type="match status" value="1"/>
</dbReference>
<evidence type="ECO:0000313" key="14">
    <source>
        <dbReference type="EMBL" id="KAF1014549.1"/>
    </source>
</evidence>
<dbReference type="InterPro" id="IPR005467">
    <property type="entry name" value="His_kinase_dom"/>
</dbReference>
<evidence type="ECO:0000256" key="2">
    <source>
        <dbReference type="ARBA" id="ARBA00004370"/>
    </source>
</evidence>
<keyword evidence="5" id="KW-0808">Transferase</keyword>
<evidence type="ECO:0000256" key="11">
    <source>
        <dbReference type="SAM" id="Phobius"/>
    </source>
</evidence>
<proteinExistence type="predicted"/>
<keyword evidence="7" id="KW-0418">Kinase</keyword>
<dbReference type="PRINTS" id="PR00344">
    <property type="entry name" value="BCTRLSENSOR"/>
</dbReference>
<evidence type="ECO:0000259" key="12">
    <source>
        <dbReference type="PROSITE" id="PS50109"/>
    </source>
</evidence>
<feature type="domain" description="HAMP" evidence="13">
    <location>
        <begin position="175"/>
        <end position="229"/>
    </location>
</feature>
<dbReference type="PROSITE" id="PS50885">
    <property type="entry name" value="HAMP"/>
    <property type="match status" value="1"/>
</dbReference>
<evidence type="ECO:0000256" key="7">
    <source>
        <dbReference type="ARBA" id="ARBA00022777"/>
    </source>
</evidence>
<dbReference type="Pfam" id="PF00512">
    <property type="entry name" value="HisKA"/>
    <property type="match status" value="1"/>
</dbReference>
<organism evidence="14 15">
    <name type="scientific">Stenotrophomonas maltophilia</name>
    <name type="common">Pseudomonas maltophilia</name>
    <name type="synonym">Xanthomonas maltophilia</name>
    <dbReference type="NCBI Taxonomy" id="40324"/>
    <lineage>
        <taxon>Bacteria</taxon>
        <taxon>Pseudomonadati</taxon>
        <taxon>Pseudomonadota</taxon>
        <taxon>Gammaproteobacteria</taxon>
        <taxon>Lysobacterales</taxon>
        <taxon>Lysobacteraceae</taxon>
        <taxon>Stenotrophomonas</taxon>
        <taxon>Stenotrophomonas maltophilia group</taxon>
    </lineage>
</organism>
<accession>A0A7V8FFK5</accession>
<dbReference type="InterPro" id="IPR050428">
    <property type="entry name" value="TCS_sensor_his_kinase"/>
</dbReference>
<dbReference type="Gene3D" id="3.30.565.10">
    <property type="entry name" value="Histidine kinase-like ATPase, C-terminal domain"/>
    <property type="match status" value="1"/>
</dbReference>
<gene>
    <name evidence="14" type="primary">qseC_4</name>
    <name evidence="14" type="ORF">GAK31_02035</name>
</gene>
<dbReference type="SUPFAM" id="SSF55874">
    <property type="entry name" value="ATPase domain of HSP90 chaperone/DNA topoisomerase II/histidine kinase"/>
    <property type="match status" value="1"/>
</dbReference>
<dbReference type="GO" id="GO:0005886">
    <property type="term" value="C:plasma membrane"/>
    <property type="evidence" value="ECO:0007669"/>
    <property type="project" value="TreeGrafter"/>
</dbReference>
<comment type="subcellular location">
    <subcellularLocation>
        <location evidence="2">Membrane</location>
    </subcellularLocation>
</comment>
<dbReference type="CDD" id="cd00082">
    <property type="entry name" value="HisKA"/>
    <property type="match status" value="1"/>
</dbReference>
<evidence type="ECO:0000256" key="9">
    <source>
        <dbReference type="ARBA" id="ARBA00023012"/>
    </source>
</evidence>
<dbReference type="InterPro" id="IPR036890">
    <property type="entry name" value="HATPase_C_sf"/>
</dbReference>
<keyword evidence="8 11" id="KW-1133">Transmembrane helix</keyword>
<dbReference type="Pfam" id="PF02518">
    <property type="entry name" value="HATPase_c"/>
    <property type="match status" value="1"/>
</dbReference>
<evidence type="ECO:0000256" key="6">
    <source>
        <dbReference type="ARBA" id="ARBA00022692"/>
    </source>
</evidence>
<evidence type="ECO:0000256" key="3">
    <source>
        <dbReference type="ARBA" id="ARBA00012438"/>
    </source>
</evidence>
<evidence type="ECO:0000256" key="8">
    <source>
        <dbReference type="ARBA" id="ARBA00022989"/>
    </source>
</evidence>
<protein>
    <recommendedName>
        <fullName evidence="3">histidine kinase</fullName>
        <ecNumber evidence="3">2.7.13.3</ecNumber>
    </recommendedName>
</protein>
<evidence type="ECO:0000256" key="4">
    <source>
        <dbReference type="ARBA" id="ARBA00022553"/>
    </source>
</evidence>
<comment type="catalytic activity">
    <reaction evidence="1">
        <text>ATP + protein L-histidine = ADP + protein N-phospho-L-histidine.</text>
        <dbReference type="EC" id="2.7.13.3"/>
    </reaction>
</comment>
<dbReference type="AlphaFoldDB" id="A0A7V8FFK5"/>
<dbReference type="InterPro" id="IPR036097">
    <property type="entry name" value="HisK_dim/P_sf"/>
</dbReference>
<comment type="caution">
    <text evidence="14">The sequence shown here is derived from an EMBL/GenBank/DDBJ whole genome shotgun (WGS) entry which is preliminary data.</text>
</comment>
<evidence type="ECO:0000313" key="15">
    <source>
        <dbReference type="Proteomes" id="UP000487117"/>
    </source>
</evidence>
<dbReference type="InterPro" id="IPR003661">
    <property type="entry name" value="HisK_dim/P_dom"/>
</dbReference>
<dbReference type="EC" id="2.7.13.3" evidence="3"/>
<dbReference type="InterPro" id="IPR004358">
    <property type="entry name" value="Sig_transdc_His_kin-like_C"/>
</dbReference>
<dbReference type="PANTHER" id="PTHR45436">
    <property type="entry name" value="SENSOR HISTIDINE KINASE YKOH"/>
    <property type="match status" value="1"/>
</dbReference>
<keyword evidence="4" id="KW-0597">Phosphoprotein</keyword>
<evidence type="ECO:0000256" key="10">
    <source>
        <dbReference type="ARBA" id="ARBA00023136"/>
    </source>
</evidence>
<dbReference type="SMART" id="SM00388">
    <property type="entry name" value="HisKA"/>
    <property type="match status" value="1"/>
</dbReference>
<evidence type="ECO:0000256" key="5">
    <source>
        <dbReference type="ARBA" id="ARBA00022679"/>
    </source>
</evidence>